<keyword evidence="1 7" id="KW-0812">Transmembrane</keyword>
<evidence type="ECO:0000313" key="9">
    <source>
        <dbReference type="Proteomes" id="UP000186601"/>
    </source>
</evidence>
<proteinExistence type="predicted"/>
<sequence length="223" mass="24414">MGYWSSSYLIGRYDFFYKNGVPIWRGTGYYYSRFRPGLGAVLVFLTILTSALQYTVQKMNHKRDIQRVEHVIGQARSAAWGNKLTPTEGQRKVKVNLGGPPRFDEDGNVIPGRLVDMVVDGSDVFILEPDGSLLPVDSSTAVAPSISGTWFLMLISKLYAKIIKRKSSDSVNADGEDIDEADDASGTASDAPGSGTTTPKEAKGKRMATSMAGGRRRKAVRKR</sequence>
<name>A0A2R6QBB8_9APHY</name>
<evidence type="ECO:0000256" key="7">
    <source>
        <dbReference type="SAM" id="Phobius"/>
    </source>
</evidence>
<evidence type="ECO:0000256" key="5">
    <source>
        <dbReference type="ARBA" id="ARBA00037847"/>
    </source>
</evidence>
<comment type="subcellular location">
    <subcellularLocation>
        <location evidence="5">Endomembrane system</location>
        <topology evidence="5">Single-pass membrane protein</topology>
    </subcellularLocation>
</comment>
<keyword evidence="4 7" id="KW-0472">Membrane</keyword>
<dbReference type="PANTHER" id="PTHR44653:SF2">
    <property type="entry name" value="DNAJ HOMOLOG SUBFAMILY C MEMBER 1"/>
    <property type="match status" value="1"/>
</dbReference>
<comment type="caution">
    <text evidence="8">The sequence shown here is derived from an EMBL/GenBank/DDBJ whole genome shotgun (WGS) entry which is preliminary data.</text>
</comment>
<evidence type="ECO:0000256" key="4">
    <source>
        <dbReference type="ARBA" id="ARBA00023136"/>
    </source>
</evidence>
<dbReference type="EMBL" id="MLYV02000373">
    <property type="protein sequence ID" value="PSS05416.1"/>
    <property type="molecule type" value="Genomic_DNA"/>
</dbReference>
<feature type="compositionally biased region" description="Basic residues" evidence="6">
    <location>
        <begin position="214"/>
        <end position="223"/>
    </location>
</feature>
<organism evidence="8 9">
    <name type="scientific">Hermanssonia centrifuga</name>
    <dbReference type="NCBI Taxonomy" id="98765"/>
    <lineage>
        <taxon>Eukaryota</taxon>
        <taxon>Fungi</taxon>
        <taxon>Dikarya</taxon>
        <taxon>Basidiomycota</taxon>
        <taxon>Agaricomycotina</taxon>
        <taxon>Agaricomycetes</taxon>
        <taxon>Polyporales</taxon>
        <taxon>Meruliaceae</taxon>
        <taxon>Hermanssonia</taxon>
    </lineage>
</organism>
<evidence type="ECO:0000256" key="2">
    <source>
        <dbReference type="ARBA" id="ARBA00022729"/>
    </source>
</evidence>
<dbReference type="Proteomes" id="UP000186601">
    <property type="component" value="Unassembled WGS sequence"/>
</dbReference>
<keyword evidence="2" id="KW-0732">Signal</keyword>
<dbReference type="STRING" id="98765.A0A2R6QBB8"/>
<dbReference type="OrthoDB" id="413400at2759"/>
<dbReference type="PANTHER" id="PTHR44653">
    <property type="entry name" value="DNAJ HOMOLOG SUBFAMILY C MEMBER 1"/>
    <property type="match status" value="1"/>
</dbReference>
<gene>
    <name evidence="8" type="ORF">PHLCEN_2v3905</name>
</gene>
<keyword evidence="9" id="KW-1185">Reference proteome</keyword>
<dbReference type="AlphaFoldDB" id="A0A2R6QBB8"/>
<evidence type="ECO:0000256" key="3">
    <source>
        <dbReference type="ARBA" id="ARBA00022989"/>
    </source>
</evidence>
<protein>
    <submittedName>
        <fullName evidence="8">Uncharacterized protein</fullName>
    </submittedName>
</protein>
<dbReference type="GO" id="GO:0012505">
    <property type="term" value="C:endomembrane system"/>
    <property type="evidence" value="ECO:0007669"/>
    <property type="project" value="UniProtKB-SubCell"/>
</dbReference>
<reference evidence="8 9" key="1">
    <citation type="submission" date="2018-02" db="EMBL/GenBank/DDBJ databases">
        <title>Genome sequence of the basidiomycete white-rot fungus Phlebia centrifuga.</title>
        <authorList>
            <person name="Granchi Z."/>
            <person name="Peng M."/>
            <person name="de Vries R.P."/>
            <person name="Hilden K."/>
            <person name="Makela M.R."/>
            <person name="Grigoriev I."/>
            <person name="Riley R."/>
        </authorList>
    </citation>
    <scope>NUCLEOTIDE SEQUENCE [LARGE SCALE GENOMIC DNA]</scope>
    <source>
        <strain evidence="8 9">FBCC195</strain>
    </source>
</reference>
<accession>A0A2R6QBB8</accession>
<dbReference type="InterPro" id="IPR052606">
    <property type="entry name" value="DnaJ_domain_protein"/>
</dbReference>
<evidence type="ECO:0000313" key="8">
    <source>
        <dbReference type="EMBL" id="PSS05416.1"/>
    </source>
</evidence>
<keyword evidence="3 7" id="KW-1133">Transmembrane helix</keyword>
<feature type="region of interest" description="Disordered" evidence="6">
    <location>
        <begin position="170"/>
        <end position="223"/>
    </location>
</feature>
<feature type="transmembrane region" description="Helical" evidence="7">
    <location>
        <begin position="37"/>
        <end position="56"/>
    </location>
</feature>
<feature type="compositionally biased region" description="Acidic residues" evidence="6">
    <location>
        <begin position="174"/>
        <end position="183"/>
    </location>
</feature>
<evidence type="ECO:0000256" key="1">
    <source>
        <dbReference type="ARBA" id="ARBA00022692"/>
    </source>
</evidence>
<evidence type="ECO:0000256" key="6">
    <source>
        <dbReference type="SAM" id="MobiDB-lite"/>
    </source>
</evidence>